<dbReference type="InterPro" id="IPR005828">
    <property type="entry name" value="MFS_sugar_transport-like"/>
</dbReference>
<evidence type="ECO:0000256" key="5">
    <source>
        <dbReference type="ARBA" id="ARBA00023136"/>
    </source>
</evidence>
<dbReference type="PaxDb" id="3880-AES99188"/>
<sequence>MIDDDNRNLITNNPTDIGGCFDIILEYVVGFNRRQQHDRFGRKITILYADGLFFAGSVIMAILPGTWRWMLGMAAVPAVVQLALMFSLPESPRWLGRKEESIAILKKIYPPEEVEAEIKVLSESTEKEIKEAEFSNNITIVQMMKTKAIRRGLYAGMGLAIFQQFLAGFASNQTALLLSLITSGLNAFGSILRVVGSLILLTVVFHQTAITSPLISPTETANFNSTCPGYSKAIDPAKWDCMTCLKDESNCGFCDSTDKLKPGAYLIQDDASKERCASQHRDWYTQGCPSNIGWLAIVGLAVYIIFFSPGMGTVPWVINSEIHPLRYRGICGGIASTTVWVSNLIVSQSFLSVIELLGTAWTFLAFGVISCMAIVFVIIFVPETKGVPMEEMEKLLEERKLGFDLGNKPSS</sequence>
<evidence type="ECO:0000313" key="10">
    <source>
        <dbReference type="Proteomes" id="UP000002051"/>
    </source>
</evidence>
<keyword evidence="5 6" id="KW-0472">Membrane</keyword>
<reference evidence="9" key="3">
    <citation type="submission" date="2015-04" db="UniProtKB">
        <authorList>
            <consortium name="EnsemblPlants"/>
        </authorList>
    </citation>
    <scope>IDENTIFICATION</scope>
    <source>
        <strain evidence="9">cv. Jemalong A17</strain>
    </source>
</reference>
<dbReference type="eggNOG" id="KOG0254">
    <property type="taxonomic scope" value="Eukaryota"/>
</dbReference>
<dbReference type="AlphaFoldDB" id="G7KG01"/>
<evidence type="ECO:0000256" key="1">
    <source>
        <dbReference type="ARBA" id="ARBA00004141"/>
    </source>
</evidence>
<dbReference type="STRING" id="3880.G7KG01"/>
<organism evidence="8 10">
    <name type="scientific">Medicago truncatula</name>
    <name type="common">Barrel medic</name>
    <name type="synonym">Medicago tribuloides</name>
    <dbReference type="NCBI Taxonomy" id="3880"/>
    <lineage>
        <taxon>Eukaryota</taxon>
        <taxon>Viridiplantae</taxon>
        <taxon>Streptophyta</taxon>
        <taxon>Embryophyta</taxon>
        <taxon>Tracheophyta</taxon>
        <taxon>Spermatophyta</taxon>
        <taxon>Magnoliopsida</taxon>
        <taxon>eudicotyledons</taxon>
        <taxon>Gunneridae</taxon>
        <taxon>Pentapetalae</taxon>
        <taxon>rosids</taxon>
        <taxon>fabids</taxon>
        <taxon>Fabales</taxon>
        <taxon>Fabaceae</taxon>
        <taxon>Papilionoideae</taxon>
        <taxon>50 kb inversion clade</taxon>
        <taxon>NPAAA clade</taxon>
        <taxon>Hologalegina</taxon>
        <taxon>IRL clade</taxon>
        <taxon>Trifolieae</taxon>
        <taxon>Medicago</taxon>
    </lineage>
</organism>
<dbReference type="Pfam" id="PF00083">
    <property type="entry name" value="Sugar_tr"/>
    <property type="match status" value="2"/>
</dbReference>
<feature type="transmembrane region" description="Helical" evidence="6">
    <location>
        <begin position="69"/>
        <end position="88"/>
    </location>
</feature>
<gene>
    <name evidence="8" type="ordered locus">MTR_5g077590</name>
</gene>
<dbReference type="InterPro" id="IPR036259">
    <property type="entry name" value="MFS_trans_sf"/>
</dbReference>
<dbReference type="EMBL" id="CM001221">
    <property type="protein sequence ID" value="AES99188.1"/>
    <property type="molecule type" value="Genomic_DNA"/>
</dbReference>
<keyword evidence="3 6" id="KW-0812">Transmembrane</keyword>
<dbReference type="FunFam" id="1.20.1250.20:FF:000137">
    <property type="entry name" value="Probable inositol transporter 2"/>
    <property type="match status" value="1"/>
</dbReference>
<comment type="subcellular location">
    <subcellularLocation>
        <location evidence="1">Membrane</location>
        <topology evidence="1">Multi-pass membrane protein</topology>
    </subcellularLocation>
</comment>
<keyword evidence="4 6" id="KW-1133">Transmembrane helix</keyword>
<feature type="transmembrane region" description="Helical" evidence="6">
    <location>
        <begin position="152"/>
        <end position="170"/>
    </location>
</feature>
<dbReference type="Gene3D" id="1.20.1250.20">
    <property type="entry name" value="MFS general substrate transporter like domains"/>
    <property type="match status" value="2"/>
</dbReference>
<evidence type="ECO:0000256" key="4">
    <source>
        <dbReference type="ARBA" id="ARBA00022989"/>
    </source>
</evidence>
<feature type="transmembrane region" description="Helical" evidence="6">
    <location>
        <begin position="292"/>
        <end position="318"/>
    </location>
</feature>
<proteinExistence type="predicted"/>
<feature type="transmembrane region" description="Helical" evidence="6">
    <location>
        <begin position="360"/>
        <end position="381"/>
    </location>
</feature>
<evidence type="ECO:0000313" key="8">
    <source>
        <dbReference type="EMBL" id="AES99188.1"/>
    </source>
</evidence>
<name>G7KG01_MEDTR</name>
<feature type="transmembrane region" description="Helical" evidence="6">
    <location>
        <begin position="44"/>
        <end position="63"/>
    </location>
</feature>
<protein>
    <submittedName>
        <fullName evidence="8">Inositol transporter, putative</fullName>
    </submittedName>
</protein>
<dbReference type="GO" id="GO:0016020">
    <property type="term" value="C:membrane"/>
    <property type="evidence" value="ECO:0007669"/>
    <property type="project" value="UniProtKB-SubCell"/>
</dbReference>
<dbReference type="PANTHER" id="PTHR48020">
    <property type="entry name" value="PROTON MYO-INOSITOL COTRANSPORTER"/>
    <property type="match status" value="1"/>
</dbReference>
<dbReference type="OMA" id="WHLGVKK"/>
<dbReference type="InterPro" id="IPR050814">
    <property type="entry name" value="Myo-inositol_Transporter"/>
</dbReference>
<evidence type="ECO:0000313" key="9">
    <source>
        <dbReference type="EnsemblPlants" id="AES99188"/>
    </source>
</evidence>
<dbReference type="PROSITE" id="PS50850">
    <property type="entry name" value="MFS"/>
    <property type="match status" value="1"/>
</dbReference>
<feature type="domain" description="Major facilitator superfamily (MFS) profile" evidence="7">
    <location>
        <begin position="1"/>
        <end position="385"/>
    </location>
</feature>
<keyword evidence="2" id="KW-0813">Transport</keyword>
<feature type="transmembrane region" description="Helical" evidence="6">
    <location>
        <begin position="330"/>
        <end position="354"/>
    </location>
</feature>
<dbReference type="SUPFAM" id="SSF103473">
    <property type="entry name" value="MFS general substrate transporter"/>
    <property type="match status" value="1"/>
</dbReference>
<accession>G7KG01</accession>
<reference evidence="8 10" key="1">
    <citation type="journal article" date="2011" name="Nature">
        <title>The Medicago genome provides insight into the evolution of rhizobial symbioses.</title>
        <authorList>
            <person name="Young N.D."/>
            <person name="Debelle F."/>
            <person name="Oldroyd G.E."/>
            <person name="Geurts R."/>
            <person name="Cannon S.B."/>
            <person name="Udvardi M.K."/>
            <person name="Benedito V.A."/>
            <person name="Mayer K.F."/>
            <person name="Gouzy J."/>
            <person name="Schoof H."/>
            <person name="Van de Peer Y."/>
            <person name="Proost S."/>
            <person name="Cook D.R."/>
            <person name="Meyers B.C."/>
            <person name="Spannagl M."/>
            <person name="Cheung F."/>
            <person name="De Mita S."/>
            <person name="Krishnakumar V."/>
            <person name="Gundlach H."/>
            <person name="Zhou S."/>
            <person name="Mudge J."/>
            <person name="Bharti A.K."/>
            <person name="Murray J.D."/>
            <person name="Naoumkina M.A."/>
            <person name="Rosen B."/>
            <person name="Silverstein K.A."/>
            <person name="Tang H."/>
            <person name="Rombauts S."/>
            <person name="Zhao P.X."/>
            <person name="Zhou P."/>
            <person name="Barbe V."/>
            <person name="Bardou P."/>
            <person name="Bechner M."/>
            <person name="Bellec A."/>
            <person name="Berger A."/>
            <person name="Berges H."/>
            <person name="Bidwell S."/>
            <person name="Bisseling T."/>
            <person name="Choisne N."/>
            <person name="Couloux A."/>
            <person name="Denny R."/>
            <person name="Deshpande S."/>
            <person name="Dai X."/>
            <person name="Doyle J.J."/>
            <person name="Dudez A.M."/>
            <person name="Farmer A.D."/>
            <person name="Fouteau S."/>
            <person name="Franken C."/>
            <person name="Gibelin C."/>
            <person name="Gish J."/>
            <person name="Goldstein S."/>
            <person name="Gonzalez A.J."/>
            <person name="Green P.J."/>
            <person name="Hallab A."/>
            <person name="Hartog M."/>
            <person name="Hua A."/>
            <person name="Humphray S.J."/>
            <person name="Jeong D.H."/>
            <person name="Jing Y."/>
            <person name="Jocker A."/>
            <person name="Kenton S.M."/>
            <person name="Kim D.J."/>
            <person name="Klee K."/>
            <person name="Lai H."/>
            <person name="Lang C."/>
            <person name="Lin S."/>
            <person name="Macmil S.L."/>
            <person name="Magdelenat G."/>
            <person name="Matthews L."/>
            <person name="McCorrison J."/>
            <person name="Monaghan E.L."/>
            <person name="Mun J.H."/>
            <person name="Najar F.Z."/>
            <person name="Nicholson C."/>
            <person name="Noirot C."/>
            <person name="O'Bleness M."/>
            <person name="Paule C.R."/>
            <person name="Poulain J."/>
            <person name="Prion F."/>
            <person name="Qin B."/>
            <person name="Qu C."/>
            <person name="Retzel E.F."/>
            <person name="Riddle C."/>
            <person name="Sallet E."/>
            <person name="Samain S."/>
            <person name="Samson N."/>
            <person name="Sanders I."/>
            <person name="Saurat O."/>
            <person name="Scarpelli C."/>
            <person name="Schiex T."/>
            <person name="Segurens B."/>
            <person name="Severin A.J."/>
            <person name="Sherrier D.J."/>
            <person name="Shi R."/>
            <person name="Sims S."/>
            <person name="Singer S.R."/>
            <person name="Sinharoy S."/>
            <person name="Sterck L."/>
            <person name="Viollet A."/>
            <person name="Wang B.B."/>
            <person name="Wang K."/>
            <person name="Wang M."/>
            <person name="Wang X."/>
            <person name="Warfsmann J."/>
            <person name="Weissenbach J."/>
            <person name="White D.D."/>
            <person name="White J.D."/>
            <person name="Wiley G.B."/>
            <person name="Wincker P."/>
            <person name="Xing Y."/>
            <person name="Yang L."/>
            <person name="Yao Z."/>
            <person name="Ying F."/>
            <person name="Zhai J."/>
            <person name="Zhou L."/>
            <person name="Zuber A."/>
            <person name="Denarie J."/>
            <person name="Dixon R.A."/>
            <person name="May G.D."/>
            <person name="Schwartz D.C."/>
            <person name="Rogers J."/>
            <person name="Quetier F."/>
            <person name="Town C.D."/>
            <person name="Roe B.A."/>
        </authorList>
    </citation>
    <scope>NUCLEOTIDE SEQUENCE [LARGE SCALE GENOMIC DNA]</scope>
    <source>
        <strain evidence="8">A17</strain>
        <strain evidence="9 10">cv. Jemalong A17</strain>
    </source>
</reference>
<keyword evidence="10" id="KW-1185">Reference proteome</keyword>
<dbReference type="InterPro" id="IPR020846">
    <property type="entry name" value="MFS_dom"/>
</dbReference>
<dbReference type="EnsemblPlants" id="AES99188">
    <property type="protein sequence ID" value="AES99188"/>
    <property type="gene ID" value="MTR_5g077590"/>
</dbReference>
<dbReference type="GO" id="GO:0022857">
    <property type="term" value="F:transmembrane transporter activity"/>
    <property type="evidence" value="ECO:0007669"/>
    <property type="project" value="InterPro"/>
</dbReference>
<reference evidence="8 10" key="2">
    <citation type="journal article" date="2014" name="BMC Genomics">
        <title>An improved genome release (version Mt4.0) for the model legume Medicago truncatula.</title>
        <authorList>
            <person name="Tang H."/>
            <person name="Krishnakumar V."/>
            <person name="Bidwell S."/>
            <person name="Rosen B."/>
            <person name="Chan A."/>
            <person name="Zhou S."/>
            <person name="Gentzbittel L."/>
            <person name="Childs K.L."/>
            <person name="Yandell M."/>
            <person name="Gundlach H."/>
            <person name="Mayer K.F."/>
            <person name="Schwartz D.C."/>
            <person name="Town C.D."/>
        </authorList>
    </citation>
    <scope>GENOME REANNOTATION</scope>
    <source>
        <strain evidence="9 10">cv. Jemalong A17</strain>
    </source>
</reference>
<evidence type="ECO:0000256" key="2">
    <source>
        <dbReference type="ARBA" id="ARBA00022448"/>
    </source>
</evidence>
<evidence type="ECO:0000259" key="7">
    <source>
        <dbReference type="PROSITE" id="PS50850"/>
    </source>
</evidence>
<dbReference type="HOGENOM" id="CLU_001265_30_5_1"/>
<evidence type="ECO:0000256" key="3">
    <source>
        <dbReference type="ARBA" id="ARBA00022692"/>
    </source>
</evidence>
<dbReference type="Proteomes" id="UP000002051">
    <property type="component" value="Chromosome 5"/>
</dbReference>
<evidence type="ECO:0000256" key="6">
    <source>
        <dbReference type="SAM" id="Phobius"/>
    </source>
</evidence>
<dbReference type="PANTHER" id="PTHR48020:SF38">
    <property type="entry name" value="INOSITOL TRANSPORTER 2-RELATED"/>
    <property type="match status" value="1"/>
</dbReference>